<keyword evidence="2" id="KW-1185">Reference proteome</keyword>
<evidence type="ECO:0000313" key="1">
    <source>
        <dbReference type="Ensembl" id="ENSSBOP00000037150.1"/>
    </source>
</evidence>
<sequence length="85" mass="9682">MHIFPLFVVQVSYSFPLICKIDEIWGRGNNLALGKGKHQVKLFTITSYNLLSHLLVQLRFFTALTIPVFRHSGTQDSVDQGKGHR</sequence>
<protein>
    <submittedName>
        <fullName evidence="1">Uncharacterized protein</fullName>
    </submittedName>
</protein>
<organism evidence="1 2">
    <name type="scientific">Saimiri boliviensis boliviensis</name>
    <name type="common">Bolivian squirrel monkey</name>
    <dbReference type="NCBI Taxonomy" id="39432"/>
    <lineage>
        <taxon>Eukaryota</taxon>
        <taxon>Metazoa</taxon>
        <taxon>Chordata</taxon>
        <taxon>Craniata</taxon>
        <taxon>Vertebrata</taxon>
        <taxon>Euteleostomi</taxon>
        <taxon>Mammalia</taxon>
        <taxon>Eutheria</taxon>
        <taxon>Euarchontoglires</taxon>
        <taxon>Primates</taxon>
        <taxon>Haplorrhini</taxon>
        <taxon>Platyrrhini</taxon>
        <taxon>Cebidae</taxon>
        <taxon>Saimiriinae</taxon>
        <taxon>Saimiri</taxon>
    </lineage>
</organism>
<reference evidence="1" key="2">
    <citation type="submission" date="2025-09" db="UniProtKB">
        <authorList>
            <consortium name="Ensembl"/>
        </authorList>
    </citation>
    <scope>IDENTIFICATION</scope>
</reference>
<dbReference type="OMA" id="QVKLFTI"/>
<evidence type="ECO:0000313" key="2">
    <source>
        <dbReference type="Proteomes" id="UP000233220"/>
    </source>
</evidence>
<dbReference type="Proteomes" id="UP000233220">
    <property type="component" value="Unplaced"/>
</dbReference>
<name>A0A2K6UZ09_SAIBB</name>
<dbReference type="Ensembl" id="ENSSBOT00000054089.1">
    <property type="protein sequence ID" value="ENSSBOP00000037150.1"/>
    <property type="gene ID" value="ENSSBOG00000034678.1"/>
</dbReference>
<proteinExistence type="predicted"/>
<reference evidence="1" key="1">
    <citation type="submission" date="2025-08" db="UniProtKB">
        <authorList>
            <consortium name="Ensembl"/>
        </authorList>
    </citation>
    <scope>IDENTIFICATION</scope>
</reference>
<dbReference type="GeneTree" id="ENSGT00910000147647"/>
<dbReference type="AlphaFoldDB" id="A0A2K6UZ09"/>
<accession>A0A2K6UZ09</accession>